<keyword evidence="8" id="KW-1185">Reference proteome</keyword>
<dbReference type="PANTHER" id="PTHR45900:SF4">
    <property type="entry name" value="DNA REPAIR PROTEIN RECA HOMOLOG 2, MITOCHONDRIAL"/>
    <property type="match status" value="1"/>
</dbReference>
<evidence type="ECO:0000256" key="2">
    <source>
        <dbReference type="ARBA" id="ARBA00022741"/>
    </source>
</evidence>
<dbReference type="Gene3D" id="3.40.50.300">
    <property type="entry name" value="P-loop containing nucleotide triphosphate hydrolases"/>
    <property type="match status" value="1"/>
</dbReference>
<keyword evidence="3" id="KW-0067">ATP-binding</keyword>
<evidence type="ECO:0000256" key="5">
    <source>
        <dbReference type="ARBA" id="ARBA00023172"/>
    </source>
</evidence>
<keyword evidence="4" id="KW-0238">DNA-binding</keyword>
<evidence type="ECO:0000256" key="3">
    <source>
        <dbReference type="ARBA" id="ARBA00022840"/>
    </source>
</evidence>
<dbReference type="InterPro" id="IPR020584">
    <property type="entry name" value="DNA_recomb/repair_RecA_CS"/>
</dbReference>
<dbReference type="PROSITE" id="PS00321">
    <property type="entry name" value="RECA_1"/>
    <property type="match status" value="1"/>
</dbReference>
<dbReference type="InterPro" id="IPR027417">
    <property type="entry name" value="P-loop_NTPase"/>
</dbReference>
<evidence type="ECO:0000259" key="6">
    <source>
        <dbReference type="PROSITE" id="PS50163"/>
    </source>
</evidence>
<dbReference type="SUPFAM" id="SSF52540">
    <property type="entry name" value="P-loop containing nucleoside triphosphate hydrolases"/>
    <property type="match status" value="1"/>
</dbReference>
<reference evidence="7 8" key="1">
    <citation type="journal article" date="2022" name="Nat. Plants">
        <title>Genomes of leafy and leafless Platanthera orchids illuminate the evolution of mycoheterotrophy.</title>
        <authorList>
            <person name="Li M.H."/>
            <person name="Liu K.W."/>
            <person name="Li Z."/>
            <person name="Lu H.C."/>
            <person name="Ye Q.L."/>
            <person name="Zhang D."/>
            <person name="Wang J.Y."/>
            <person name="Li Y.F."/>
            <person name="Zhong Z.M."/>
            <person name="Liu X."/>
            <person name="Yu X."/>
            <person name="Liu D.K."/>
            <person name="Tu X.D."/>
            <person name="Liu B."/>
            <person name="Hao Y."/>
            <person name="Liao X.Y."/>
            <person name="Jiang Y.T."/>
            <person name="Sun W.H."/>
            <person name="Chen J."/>
            <person name="Chen Y.Q."/>
            <person name="Ai Y."/>
            <person name="Zhai J.W."/>
            <person name="Wu S.S."/>
            <person name="Zhou Z."/>
            <person name="Hsiao Y.Y."/>
            <person name="Wu W.L."/>
            <person name="Chen Y.Y."/>
            <person name="Lin Y.F."/>
            <person name="Hsu J.L."/>
            <person name="Li C.Y."/>
            <person name="Wang Z.W."/>
            <person name="Zhao X."/>
            <person name="Zhong W.Y."/>
            <person name="Ma X.K."/>
            <person name="Ma L."/>
            <person name="Huang J."/>
            <person name="Chen G.Z."/>
            <person name="Huang M.Z."/>
            <person name="Huang L."/>
            <person name="Peng D.H."/>
            <person name="Luo Y.B."/>
            <person name="Zou S.Q."/>
            <person name="Chen S.P."/>
            <person name="Lan S."/>
            <person name="Tsai W.C."/>
            <person name="Van de Peer Y."/>
            <person name="Liu Z.J."/>
        </authorList>
    </citation>
    <scope>NUCLEOTIDE SEQUENCE [LARGE SCALE GENOMIC DNA]</scope>
    <source>
        <strain evidence="7">Lor288</strain>
    </source>
</reference>
<accession>A0ABR2MBG4</accession>
<protein>
    <recommendedName>
        <fullName evidence="6">RecA family profile 2 domain-containing protein</fullName>
    </recommendedName>
</protein>
<proteinExistence type="inferred from homology"/>
<dbReference type="Proteomes" id="UP001412067">
    <property type="component" value="Unassembled WGS sequence"/>
</dbReference>
<comment type="similarity">
    <text evidence="1">Belongs to the RecA family.</text>
</comment>
<feature type="domain" description="RecA family profile 2" evidence="6">
    <location>
        <begin position="94"/>
        <end position="118"/>
    </location>
</feature>
<sequence length="156" mass="17297">MGVNTENLLVACPNSAENTLSIVNTLVNSRSVDVIVVDSVAALVPERELLGMIDTECGDLQSRLMTQALRKIQHSLYHSEAIVIFVNQVRMKRSKGFGEANEVTCGGNALKFYATVRLRTTIKELLHRQDEVRSGVHERLFMTTAFMTATTMPNEA</sequence>
<organism evidence="7 8">
    <name type="scientific">Platanthera guangdongensis</name>
    <dbReference type="NCBI Taxonomy" id="2320717"/>
    <lineage>
        <taxon>Eukaryota</taxon>
        <taxon>Viridiplantae</taxon>
        <taxon>Streptophyta</taxon>
        <taxon>Embryophyta</taxon>
        <taxon>Tracheophyta</taxon>
        <taxon>Spermatophyta</taxon>
        <taxon>Magnoliopsida</taxon>
        <taxon>Liliopsida</taxon>
        <taxon>Asparagales</taxon>
        <taxon>Orchidaceae</taxon>
        <taxon>Orchidoideae</taxon>
        <taxon>Orchideae</taxon>
        <taxon>Orchidinae</taxon>
        <taxon>Platanthera</taxon>
    </lineage>
</organism>
<dbReference type="InterPro" id="IPR049428">
    <property type="entry name" value="RecA-like_N"/>
</dbReference>
<dbReference type="Pfam" id="PF00154">
    <property type="entry name" value="RecA_N"/>
    <property type="match status" value="1"/>
</dbReference>
<dbReference type="InterPro" id="IPR013765">
    <property type="entry name" value="DNA_recomb/repair_RecA"/>
</dbReference>
<evidence type="ECO:0000313" key="8">
    <source>
        <dbReference type="Proteomes" id="UP001412067"/>
    </source>
</evidence>
<dbReference type="PRINTS" id="PR00142">
    <property type="entry name" value="RECA"/>
</dbReference>
<dbReference type="InterPro" id="IPR020587">
    <property type="entry name" value="RecA_monomer-monomer_interface"/>
</dbReference>
<dbReference type="EMBL" id="JBBWWR010000009">
    <property type="protein sequence ID" value="KAK8961366.1"/>
    <property type="molecule type" value="Genomic_DNA"/>
</dbReference>
<evidence type="ECO:0000256" key="1">
    <source>
        <dbReference type="ARBA" id="ARBA00009391"/>
    </source>
</evidence>
<evidence type="ECO:0000256" key="4">
    <source>
        <dbReference type="ARBA" id="ARBA00023125"/>
    </source>
</evidence>
<evidence type="ECO:0000313" key="7">
    <source>
        <dbReference type="EMBL" id="KAK8961366.1"/>
    </source>
</evidence>
<keyword evidence="5" id="KW-0233">DNA recombination</keyword>
<dbReference type="PANTHER" id="PTHR45900">
    <property type="entry name" value="RECA"/>
    <property type="match status" value="1"/>
</dbReference>
<gene>
    <name evidence="7" type="ORF">KSP40_PGU018250</name>
</gene>
<keyword evidence="2" id="KW-0547">Nucleotide-binding</keyword>
<comment type="caution">
    <text evidence="7">The sequence shown here is derived from an EMBL/GenBank/DDBJ whole genome shotgun (WGS) entry which is preliminary data.</text>
</comment>
<dbReference type="PROSITE" id="PS50163">
    <property type="entry name" value="RECA_3"/>
    <property type="match status" value="1"/>
</dbReference>
<name>A0ABR2MBG4_9ASPA</name>